<accession>A0A9N8ZJT1</accession>
<sequence>MTNLFRLLVLSFSSSLYLSSLLFVFTILFFNSSKTILFLLDSSLNSLKKTLSQLSVWFRLWQKYSTSLMTFSISVKMILIEQHRATFLASSVYPSNFATTKTPNGIIGSLKYV</sequence>
<feature type="transmembrane region" description="Helical" evidence="1">
    <location>
        <begin position="7"/>
        <end position="30"/>
    </location>
</feature>
<evidence type="ECO:0000313" key="2">
    <source>
        <dbReference type="EMBL" id="CAG8498203.1"/>
    </source>
</evidence>
<comment type="caution">
    <text evidence="2">The sequence shown here is derived from an EMBL/GenBank/DDBJ whole genome shotgun (WGS) entry which is preliminary data.</text>
</comment>
<dbReference type="AlphaFoldDB" id="A0A9N8ZJT1"/>
<gene>
    <name evidence="2" type="ORF">DERYTH_LOCUS2762</name>
</gene>
<keyword evidence="1" id="KW-0812">Transmembrane</keyword>
<dbReference type="Proteomes" id="UP000789405">
    <property type="component" value="Unassembled WGS sequence"/>
</dbReference>
<evidence type="ECO:0000313" key="3">
    <source>
        <dbReference type="Proteomes" id="UP000789405"/>
    </source>
</evidence>
<proteinExistence type="predicted"/>
<protein>
    <submittedName>
        <fullName evidence="2">14838_t:CDS:1</fullName>
    </submittedName>
</protein>
<dbReference type="EMBL" id="CAJVPY010000909">
    <property type="protein sequence ID" value="CAG8498203.1"/>
    <property type="molecule type" value="Genomic_DNA"/>
</dbReference>
<keyword evidence="1" id="KW-0472">Membrane</keyword>
<organism evidence="2 3">
    <name type="scientific">Dentiscutata erythropus</name>
    <dbReference type="NCBI Taxonomy" id="1348616"/>
    <lineage>
        <taxon>Eukaryota</taxon>
        <taxon>Fungi</taxon>
        <taxon>Fungi incertae sedis</taxon>
        <taxon>Mucoromycota</taxon>
        <taxon>Glomeromycotina</taxon>
        <taxon>Glomeromycetes</taxon>
        <taxon>Diversisporales</taxon>
        <taxon>Gigasporaceae</taxon>
        <taxon>Dentiscutata</taxon>
    </lineage>
</organism>
<keyword evidence="1" id="KW-1133">Transmembrane helix</keyword>
<reference evidence="2" key="1">
    <citation type="submission" date="2021-06" db="EMBL/GenBank/DDBJ databases">
        <authorList>
            <person name="Kallberg Y."/>
            <person name="Tangrot J."/>
            <person name="Rosling A."/>
        </authorList>
    </citation>
    <scope>NUCLEOTIDE SEQUENCE</scope>
    <source>
        <strain evidence="2">MA453B</strain>
    </source>
</reference>
<keyword evidence="3" id="KW-1185">Reference proteome</keyword>
<name>A0A9N8ZJT1_9GLOM</name>
<evidence type="ECO:0000256" key="1">
    <source>
        <dbReference type="SAM" id="Phobius"/>
    </source>
</evidence>